<comment type="similarity">
    <text evidence="2">Belongs to the membrane fusion protein (MFP) (TC 8.A.1) family.</text>
</comment>
<dbReference type="InterPro" id="IPR058792">
    <property type="entry name" value="Beta-barrel_RND_2"/>
</dbReference>
<dbReference type="SUPFAM" id="SSF111369">
    <property type="entry name" value="HlyD-like secretion proteins"/>
    <property type="match status" value="1"/>
</dbReference>
<dbReference type="NCBIfam" id="TIGR01730">
    <property type="entry name" value="RND_mfp"/>
    <property type="match status" value="1"/>
</dbReference>
<evidence type="ECO:0000256" key="2">
    <source>
        <dbReference type="ARBA" id="ARBA00009477"/>
    </source>
</evidence>
<dbReference type="OrthoDB" id="9806939at2"/>
<protein>
    <submittedName>
        <fullName evidence="9">RND family efflux transporter, MFP subunit</fullName>
    </submittedName>
</protein>
<evidence type="ECO:0000313" key="9">
    <source>
        <dbReference type="EMBL" id="SEW01488.1"/>
    </source>
</evidence>
<dbReference type="EMBL" id="FOJG01000001">
    <property type="protein sequence ID" value="SEW01488.1"/>
    <property type="molecule type" value="Genomic_DNA"/>
</dbReference>
<feature type="coiled-coil region" evidence="4">
    <location>
        <begin position="163"/>
        <end position="190"/>
    </location>
</feature>
<dbReference type="Pfam" id="PF25917">
    <property type="entry name" value="BSH_RND"/>
    <property type="match status" value="1"/>
</dbReference>
<dbReference type="GO" id="GO:0015562">
    <property type="term" value="F:efflux transmembrane transporter activity"/>
    <property type="evidence" value="ECO:0007669"/>
    <property type="project" value="TreeGrafter"/>
</dbReference>
<evidence type="ECO:0000256" key="4">
    <source>
        <dbReference type="SAM" id="Coils"/>
    </source>
</evidence>
<dbReference type="InterPro" id="IPR058625">
    <property type="entry name" value="MdtA-like_BSH"/>
</dbReference>
<dbReference type="Pfam" id="PF25954">
    <property type="entry name" value="Beta-barrel_RND_2"/>
    <property type="match status" value="1"/>
</dbReference>
<feature type="chain" id="PRO_5011738393" evidence="5">
    <location>
        <begin position="21"/>
        <end position="374"/>
    </location>
</feature>
<dbReference type="InterPro" id="IPR058627">
    <property type="entry name" value="MdtA-like_C"/>
</dbReference>
<keyword evidence="5" id="KW-0732">Signal</keyword>
<feature type="signal peptide" evidence="5">
    <location>
        <begin position="1"/>
        <end position="20"/>
    </location>
</feature>
<sequence length="374" mass="40703">MTKKYAFLIASLTLVLAACGGGGDKAAKLQQLKQEKVKYNEGIDKKIAALEKEVGVKDSSAQKMKDVSVTAVTDTLFEHYIDVQGSVDARENVNVSARVPGVITSILVREGQNVSQGQTLAQVDDQVLRANMAELRTQMELANTLFEKQKNLWAQKIGSEVQYLNAKNQKESLERKMATLQDQQAQTRIIAPISGTVDAVIAKVGDNAAPGAPAFRVVNANNLKVTANVAEAYAGLLKTGDDVILSFPDINREIRTNISFASRTIDPLSRTIKIEVPLKPDNVLRPNMIAHIRIVDYTAKNAVVIPVSVIQYTAGKPYVLIAQNANGKMVAQRKTIELGRTYNDKAEIKSGLTTGDKIITTGFQGLNDNDLIKL</sequence>
<proteinExistence type="inferred from homology"/>
<evidence type="ECO:0000256" key="5">
    <source>
        <dbReference type="SAM" id="SignalP"/>
    </source>
</evidence>
<organism evidence="9 10">
    <name type="scientific">Chitinophaga arvensicola</name>
    <dbReference type="NCBI Taxonomy" id="29529"/>
    <lineage>
        <taxon>Bacteria</taxon>
        <taxon>Pseudomonadati</taxon>
        <taxon>Bacteroidota</taxon>
        <taxon>Chitinophagia</taxon>
        <taxon>Chitinophagales</taxon>
        <taxon>Chitinophagaceae</taxon>
        <taxon>Chitinophaga</taxon>
    </lineage>
</organism>
<dbReference type="Pfam" id="PF25967">
    <property type="entry name" value="RND-MFP_C"/>
    <property type="match status" value="1"/>
</dbReference>
<evidence type="ECO:0000259" key="8">
    <source>
        <dbReference type="Pfam" id="PF25967"/>
    </source>
</evidence>
<comment type="subcellular location">
    <subcellularLocation>
        <location evidence="1">Cell envelope</location>
    </subcellularLocation>
</comment>
<feature type="domain" description="Multidrug resistance protein MdtA-like C-terminal permuted SH3" evidence="8">
    <location>
        <begin position="301"/>
        <end position="364"/>
    </location>
</feature>
<dbReference type="GO" id="GO:1990281">
    <property type="term" value="C:efflux pump complex"/>
    <property type="evidence" value="ECO:0007669"/>
    <property type="project" value="TreeGrafter"/>
</dbReference>
<name>A0A1I0NJY3_9BACT</name>
<dbReference type="Gene3D" id="2.40.30.170">
    <property type="match status" value="1"/>
</dbReference>
<dbReference type="Gene3D" id="1.10.287.470">
    <property type="entry name" value="Helix hairpin bin"/>
    <property type="match status" value="1"/>
</dbReference>
<accession>A0A1I0NJY3</accession>
<dbReference type="AlphaFoldDB" id="A0A1I0NJY3"/>
<evidence type="ECO:0000259" key="7">
    <source>
        <dbReference type="Pfam" id="PF25954"/>
    </source>
</evidence>
<keyword evidence="10" id="KW-1185">Reference proteome</keyword>
<gene>
    <name evidence="9" type="ORF">SAMN04488122_0207</name>
</gene>
<dbReference type="Proteomes" id="UP000199310">
    <property type="component" value="Unassembled WGS sequence"/>
</dbReference>
<dbReference type="PANTHER" id="PTHR30469">
    <property type="entry name" value="MULTIDRUG RESISTANCE PROTEIN MDTA"/>
    <property type="match status" value="1"/>
</dbReference>
<feature type="domain" description="CusB-like beta-barrel" evidence="7">
    <location>
        <begin position="225"/>
        <end position="295"/>
    </location>
</feature>
<dbReference type="PROSITE" id="PS51257">
    <property type="entry name" value="PROKAR_LIPOPROTEIN"/>
    <property type="match status" value="1"/>
</dbReference>
<reference evidence="10" key="1">
    <citation type="submission" date="2016-10" db="EMBL/GenBank/DDBJ databases">
        <authorList>
            <person name="Varghese N."/>
            <person name="Submissions S."/>
        </authorList>
    </citation>
    <scope>NUCLEOTIDE SEQUENCE [LARGE SCALE GENOMIC DNA]</scope>
    <source>
        <strain evidence="10">DSM 3695</strain>
    </source>
</reference>
<evidence type="ECO:0000259" key="6">
    <source>
        <dbReference type="Pfam" id="PF25917"/>
    </source>
</evidence>
<dbReference type="RefSeq" id="WP_089889373.1">
    <property type="nucleotide sequence ID" value="NZ_FOJG01000001.1"/>
</dbReference>
<evidence type="ECO:0000256" key="3">
    <source>
        <dbReference type="ARBA" id="ARBA00022448"/>
    </source>
</evidence>
<evidence type="ECO:0000256" key="1">
    <source>
        <dbReference type="ARBA" id="ARBA00004196"/>
    </source>
</evidence>
<dbReference type="Gene3D" id="2.40.50.100">
    <property type="match status" value="1"/>
</dbReference>
<dbReference type="Gene3D" id="2.40.420.20">
    <property type="match status" value="1"/>
</dbReference>
<keyword evidence="3" id="KW-0813">Transport</keyword>
<feature type="domain" description="Multidrug resistance protein MdtA-like barrel-sandwich hybrid" evidence="6">
    <location>
        <begin position="92"/>
        <end position="218"/>
    </location>
</feature>
<dbReference type="STRING" id="29529.SAMN04488122_0207"/>
<dbReference type="PANTHER" id="PTHR30469:SF15">
    <property type="entry name" value="HLYD FAMILY OF SECRETION PROTEINS"/>
    <property type="match status" value="1"/>
</dbReference>
<evidence type="ECO:0000313" key="10">
    <source>
        <dbReference type="Proteomes" id="UP000199310"/>
    </source>
</evidence>
<dbReference type="InterPro" id="IPR006143">
    <property type="entry name" value="RND_pump_MFP"/>
</dbReference>
<keyword evidence="4" id="KW-0175">Coiled coil</keyword>